<evidence type="ECO:0000256" key="4">
    <source>
        <dbReference type="ARBA" id="ARBA00022989"/>
    </source>
</evidence>
<feature type="domain" description="PhoU" evidence="8">
    <location>
        <begin position="345"/>
        <end position="424"/>
    </location>
</feature>
<name>A0A839SUN0_9PROT</name>
<dbReference type="GO" id="GO:0005886">
    <property type="term" value="C:plasma membrane"/>
    <property type="evidence" value="ECO:0007669"/>
    <property type="project" value="UniProtKB-SubCell"/>
</dbReference>
<feature type="region of interest" description="Disordered" evidence="6">
    <location>
        <begin position="545"/>
        <end position="585"/>
    </location>
</feature>
<dbReference type="RefSeq" id="WP_183415458.1">
    <property type="nucleotide sequence ID" value="NZ_JACHXA010000002.1"/>
</dbReference>
<dbReference type="Gene3D" id="1.20.58.220">
    <property type="entry name" value="Phosphate transport system protein phou homolog 2, domain 2"/>
    <property type="match status" value="1"/>
</dbReference>
<keyword evidence="4 7" id="KW-1133">Transmembrane helix</keyword>
<organism evidence="9 10">
    <name type="scientific">Limibacillus halophilus</name>
    <dbReference type="NCBI Taxonomy" id="1579333"/>
    <lineage>
        <taxon>Bacteria</taxon>
        <taxon>Pseudomonadati</taxon>
        <taxon>Pseudomonadota</taxon>
        <taxon>Alphaproteobacteria</taxon>
        <taxon>Rhodospirillales</taxon>
        <taxon>Rhodovibrionaceae</taxon>
        <taxon>Limibacillus</taxon>
    </lineage>
</organism>
<dbReference type="PANTHER" id="PTHR10010">
    <property type="entry name" value="SOLUTE CARRIER FAMILY 34 SODIUM PHOSPHATE , MEMBER 2-RELATED"/>
    <property type="match status" value="1"/>
</dbReference>
<feature type="transmembrane region" description="Helical" evidence="7">
    <location>
        <begin position="252"/>
        <end position="269"/>
    </location>
</feature>
<dbReference type="NCBIfam" id="NF037997">
    <property type="entry name" value="Na_Pi_symport"/>
    <property type="match status" value="1"/>
</dbReference>
<evidence type="ECO:0000259" key="8">
    <source>
        <dbReference type="Pfam" id="PF01895"/>
    </source>
</evidence>
<keyword evidence="5 7" id="KW-0472">Membrane</keyword>
<evidence type="ECO:0000256" key="1">
    <source>
        <dbReference type="ARBA" id="ARBA00004651"/>
    </source>
</evidence>
<feature type="transmembrane region" description="Helical" evidence="7">
    <location>
        <begin position="139"/>
        <end position="158"/>
    </location>
</feature>
<feature type="transmembrane region" description="Helical" evidence="7">
    <location>
        <begin position="12"/>
        <end position="30"/>
    </location>
</feature>
<feature type="transmembrane region" description="Helical" evidence="7">
    <location>
        <begin position="281"/>
        <end position="303"/>
    </location>
</feature>
<dbReference type="GO" id="GO:0005436">
    <property type="term" value="F:sodium:phosphate symporter activity"/>
    <property type="evidence" value="ECO:0007669"/>
    <property type="project" value="InterPro"/>
</dbReference>
<evidence type="ECO:0000256" key="5">
    <source>
        <dbReference type="ARBA" id="ARBA00023136"/>
    </source>
</evidence>
<reference evidence="9 10" key="1">
    <citation type="submission" date="2020-08" db="EMBL/GenBank/DDBJ databases">
        <title>Genomic Encyclopedia of Type Strains, Phase III (KMG-III): the genomes of soil and plant-associated and newly described type strains.</title>
        <authorList>
            <person name="Whitman W."/>
        </authorList>
    </citation>
    <scope>NUCLEOTIDE SEQUENCE [LARGE SCALE GENOMIC DNA]</scope>
    <source>
        <strain evidence="9 10">CECT 8803</strain>
    </source>
</reference>
<evidence type="ECO:0000313" key="10">
    <source>
        <dbReference type="Proteomes" id="UP000581135"/>
    </source>
</evidence>
<dbReference type="PANTHER" id="PTHR10010:SF46">
    <property type="entry name" value="SODIUM-DEPENDENT PHOSPHATE TRANSPORT PROTEIN 2B"/>
    <property type="match status" value="1"/>
</dbReference>
<dbReference type="Pfam" id="PF02690">
    <property type="entry name" value="Na_Pi_cotrans"/>
    <property type="match status" value="2"/>
</dbReference>
<evidence type="ECO:0000313" key="9">
    <source>
        <dbReference type="EMBL" id="MBB3064653.1"/>
    </source>
</evidence>
<sequence length="585" mass="63123">MDLSGTEVIINLVGGVALLLWGVRMVRTGITRAFGAWLRRMVAAGTSSRLRAFFFGILVTGLLQSSTATALVVAGFASRAMMTTAAALAIMLGADVGSTLVAQVFSFDLKSLSPLLIVAGVTAFLSSERALIRQLGRAGVGLGLMLLSLKLIVGSSAALRGSEILPLLMERLGDEPLIAFLVAAVLTWLAHSSLAMVLLFMSLATAGIIEPLLGLALVLGANVGGAIAPVAMTAGSGALARRPPVGNLMMRFAGAALLLGFLPECLALLERLEGDSPRLIVNAHTGFNLAVALVFLPLTGVVAKLLERLLPDVEQEEDDSRPRYLDPDAVDTPSVALASAARETLRLGDMVEQMLRQSMEVFCKDDQKLLREISTRDDDVDKLYEAIKIYLTRLSREEMDREESQRHTAILTFTTNLEHIGDIIDKNLMELAAKKIKNRLLFSSSGLKEIEKLHAVVMDNLGLALNVFVSEDAGLARQLLDQKVTIRALEQKLAELHFERVSAGRQESIETSALHLDVIRDLKRINGHLTSVAYPILESRGELAQSRLRKRDAASGSDKPAKKRQKLPEEASDLEASGNCRPAKT</sequence>
<dbReference type="GO" id="GO:0044341">
    <property type="term" value="P:sodium-dependent phosphate transport"/>
    <property type="evidence" value="ECO:0007669"/>
    <property type="project" value="InterPro"/>
</dbReference>
<feature type="transmembrane region" description="Helical" evidence="7">
    <location>
        <begin position="50"/>
        <end position="73"/>
    </location>
</feature>
<evidence type="ECO:0000256" key="6">
    <source>
        <dbReference type="SAM" id="MobiDB-lite"/>
    </source>
</evidence>
<feature type="transmembrane region" description="Helical" evidence="7">
    <location>
        <begin position="178"/>
        <end position="200"/>
    </location>
</feature>
<dbReference type="InterPro" id="IPR026022">
    <property type="entry name" value="PhoU_dom"/>
</dbReference>
<feature type="domain" description="PhoU" evidence="8">
    <location>
        <begin position="450"/>
        <end position="533"/>
    </location>
</feature>
<evidence type="ECO:0000256" key="2">
    <source>
        <dbReference type="ARBA" id="ARBA00022475"/>
    </source>
</evidence>
<evidence type="ECO:0000256" key="3">
    <source>
        <dbReference type="ARBA" id="ARBA00022692"/>
    </source>
</evidence>
<feature type="transmembrane region" description="Helical" evidence="7">
    <location>
        <begin position="212"/>
        <end position="232"/>
    </location>
</feature>
<gene>
    <name evidence="9" type="ORF">FHR98_000925</name>
</gene>
<dbReference type="SUPFAM" id="SSF109755">
    <property type="entry name" value="PhoU-like"/>
    <property type="match status" value="1"/>
</dbReference>
<dbReference type="Proteomes" id="UP000581135">
    <property type="component" value="Unassembled WGS sequence"/>
</dbReference>
<dbReference type="AlphaFoldDB" id="A0A839SUN0"/>
<proteinExistence type="predicted"/>
<comment type="subcellular location">
    <subcellularLocation>
        <location evidence="1">Cell membrane</location>
        <topology evidence="1">Multi-pass membrane protein</topology>
    </subcellularLocation>
</comment>
<dbReference type="InterPro" id="IPR003841">
    <property type="entry name" value="Na/Pi_transpt"/>
</dbReference>
<feature type="transmembrane region" description="Helical" evidence="7">
    <location>
        <begin position="85"/>
        <end position="105"/>
    </location>
</feature>
<keyword evidence="10" id="KW-1185">Reference proteome</keyword>
<keyword evidence="3 7" id="KW-0812">Transmembrane</keyword>
<dbReference type="EMBL" id="JACHXA010000002">
    <property type="protein sequence ID" value="MBB3064653.1"/>
    <property type="molecule type" value="Genomic_DNA"/>
</dbReference>
<evidence type="ECO:0000256" key="7">
    <source>
        <dbReference type="SAM" id="Phobius"/>
    </source>
</evidence>
<dbReference type="InterPro" id="IPR038078">
    <property type="entry name" value="PhoU-like_sf"/>
</dbReference>
<protein>
    <submittedName>
        <fullName evidence="9">Phosphate:Na+ symporter</fullName>
    </submittedName>
</protein>
<keyword evidence="2" id="KW-1003">Cell membrane</keyword>
<dbReference type="Pfam" id="PF01895">
    <property type="entry name" value="PhoU"/>
    <property type="match status" value="2"/>
</dbReference>
<comment type="caution">
    <text evidence="9">The sequence shown here is derived from an EMBL/GenBank/DDBJ whole genome shotgun (WGS) entry which is preliminary data.</text>
</comment>
<accession>A0A839SUN0</accession>